<name>A0ABR2GQ78_9EUKA</name>
<reference evidence="2 3" key="1">
    <citation type="submission" date="2024-04" db="EMBL/GenBank/DDBJ databases">
        <title>Tritrichomonas musculus Genome.</title>
        <authorList>
            <person name="Alves-Ferreira E."/>
            <person name="Grigg M."/>
            <person name="Lorenzi H."/>
            <person name="Galac M."/>
        </authorList>
    </citation>
    <scope>NUCLEOTIDE SEQUENCE [LARGE SCALE GENOMIC DNA]</scope>
    <source>
        <strain evidence="2 3">EAF2021</strain>
    </source>
</reference>
<accession>A0ABR2GQ78</accession>
<evidence type="ECO:0000256" key="1">
    <source>
        <dbReference type="SAM" id="MobiDB-lite"/>
    </source>
</evidence>
<sequence>MRGYKPKGIDEVENPKNIYWFRSKSEMNMLDYGMEYDSYDENLNESDVDPDSYEEEEEEKNHD</sequence>
<protein>
    <submittedName>
        <fullName evidence="2">Uncharacterized protein</fullName>
    </submittedName>
</protein>
<evidence type="ECO:0000313" key="3">
    <source>
        <dbReference type="Proteomes" id="UP001470230"/>
    </source>
</evidence>
<gene>
    <name evidence="2" type="ORF">M9Y10_040019</name>
</gene>
<organism evidence="2 3">
    <name type="scientific">Tritrichomonas musculus</name>
    <dbReference type="NCBI Taxonomy" id="1915356"/>
    <lineage>
        <taxon>Eukaryota</taxon>
        <taxon>Metamonada</taxon>
        <taxon>Parabasalia</taxon>
        <taxon>Tritrichomonadida</taxon>
        <taxon>Tritrichomonadidae</taxon>
        <taxon>Tritrichomonas</taxon>
    </lineage>
</organism>
<comment type="caution">
    <text evidence="2">The sequence shown here is derived from an EMBL/GenBank/DDBJ whole genome shotgun (WGS) entry which is preliminary data.</text>
</comment>
<dbReference type="Proteomes" id="UP001470230">
    <property type="component" value="Unassembled WGS sequence"/>
</dbReference>
<dbReference type="EMBL" id="JAPFFF010000069">
    <property type="protein sequence ID" value="KAK8836064.1"/>
    <property type="molecule type" value="Genomic_DNA"/>
</dbReference>
<proteinExistence type="predicted"/>
<keyword evidence="3" id="KW-1185">Reference proteome</keyword>
<evidence type="ECO:0000313" key="2">
    <source>
        <dbReference type="EMBL" id="KAK8836064.1"/>
    </source>
</evidence>
<feature type="region of interest" description="Disordered" evidence="1">
    <location>
        <begin position="38"/>
        <end position="63"/>
    </location>
</feature>